<dbReference type="AlphaFoldDB" id="A0A438BKG5"/>
<evidence type="ECO:0000256" key="1">
    <source>
        <dbReference type="ARBA" id="ARBA00023098"/>
    </source>
</evidence>
<dbReference type="Gene3D" id="3.40.1090.10">
    <property type="entry name" value="Cytosolic phospholipase A2 catalytic domain"/>
    <property type="match status" value="1"/>
</dbReference>
<dbReference type="PROSITE" id="PS51635">
    <property type="entry name" value="PNPLA"/>
    <property type="match status" value="1"/>
</dbReference>
<dbReference type="Proteomes" id="UP000286208">
    <property type="component" value="Unassembled WGS sequence"/>
</dbReference>
<keyword evidence="3" id="KW-1133">Transmembrane helix</keyword>
<feature type="domain" description="PNPLA" evidence="4">
    <location>
        <begin position="12"/>
        <end position="213"/>
    </location>
</feature>
<dbReference type="SUPFAM" id="SSF52151">
    <property type="entry name" value="FabD/lysophospholipase-like"/>
    <property type="match status" value="1"/>
</dbReference>
<keyword evidence="2" id="KW-0442">Lipid degradation</keyword>
<dbReference type="InterPro" id="IPR002641">
    <property type="entry name" value="PNPLA_dom"/>
</dbReference>
<name>A0A438BKG5_9NOCA</name>
<dbReference type="GO" id="GO:0016787">
    <property type="term" value="F:hydrolase activity"/>
    <property type="evidence" value="ECO:0007669"/>
    <property type="project" value="UniProtKB-UniRule"/>
</dbReference>
<dbReference type="InterPro" id="IPR016035">
    <property type="entry name" value="Acyl_Trfase/lysoPLipase"/>
</dbReference>
<comment type="caution">
    <text evidence="2">Lacks conserved residue(s) required for the propagation of feature annotation.</text>
</comment>
<sequence length="316" mass="32579">MTSSDTHLSRGVVIGCGGTLGAAWTVAALVAVRDALGWDPRGADVLVGTSAGAELVTMLGGGIGVDEILAMQLGEPTHPVLSGHLAGAPGRFPPLPRPRIGSPGLPRRGLPAVTGLSGLLPEGGGDASWLDRLAAGVADARGWVPHPETWLIAMDYATGERVAFGAQGAPNATLSQALRASWAIPGWMPPVEIDGRRFVDGGAASTASADLLAGRGLDEVIVLAPMASRGRVPGRGPAILERMILRNWMSTGLDAEIAALEASGTRVIRIDATADDLAVMGPNFMDDRRRLATLEHALRSTRAAAERALTTTGDHA</sequence>
<keyword evidence="3" id="KW-0472">Membrane</keyword>
<feature type="short sequence motif" description="DGA/G" evidence="2">
    <location>
        <begin position="200"/>
        <end position="202"/>
    </location>
</feature>
<comment type="caution">
    <text evidence="5">The sequence shown here is derived from an EMBL/GenBank/DDBJ whole genome shotgun (WGS) entry which is preliminary data.</text>
</comment>
<evidence type="ECO:0000313" key="6">
    <source>
        <dbReference type="Proteomes" id="UP000286208"/>
    </source>
</evidence>
<accession>A0A438BKG5</accession>
<gene>
    <name evidence="5" type="ORF">EGT67_03195</name>
</gene>
<evidence type="ECO:0000256" key="2">
    <source>
        <dbReference type="PROSITE-ProRule" id="PRU01161"/>
    </source>
</evidence>
<dbReference type="GO" id="GO:0016042">
    <property type="term" value="P:lipid catabolic process"/>
    <property type="evidence" value="ECO:0007669"/>
    <property type="project" value="UniProtKB-UniRule"/>
</dbReference>
<feature type="short sequence motif" description="GXSXG" evidence="2">
    <location>
        <begin position="48"/>
        <end position="52"/>
    </location>
</feature>
<feature type="active site" description="Nucleophile" evidence="2">
    <location>
        <position position="50"/>
    </location>
</feature>
<dbReference type="RefSeq" id="WP_127914550.1">
    <property type="nucleotide sequence ID" value="NZ_RKLP01000001.1"/>
</dbReference>
<protein>
    <submittedName>
        <fullName evidence="5">Patatin</fullName>
    </submittedName>
</protein>
<proteinExistence type="predicted"/>
<dbReference type="Pfam" id="PF01734">
    <property type="entry name" value="Patatin"/>
    <property type="match status" value="1"/>
</dbReference>
<evidence type="ECO:0000313" key="5">
    <source>
        <dbReference type="EMBL" id="RVW11432.1"/>
    </source>
</evidence>
<keyword evidence="3" id="KW-0812">Transmembrane</keyword>
<dbReference type="EMBL" id="RKLP01000001">
    <property type="protein sequence ID" value="RVW11432.1"/>
    <property type="molecule type" value="Genomic_DNA"/>
</dbReference>
<keyword evidence="6" id="KW-1185">Reference proteome</keyword>
<evidence type="ECO:0000259" key="4">
    <source>
        <dbReference type="PROSITE" id="PS51635"/>
    </source>
</evidence>
<keyword evidence="1 2" id="KW-0443">Lipid metabolism</keyword>
<feature type="transmembrane region" description="Helical" evidence="3">
    <location>
        <begin position="12"/>
        <end position="32"/>
    </location>
</feature>
<evidence type="ECO:0000256" key="3">
    <source>
        <dbReference type="SAM" id="Phobius"/>
    </source>
</evidence>
<dbReference type="OrthoDB" id="2339873at2"/>
<reference evidence="5 6" key="1">
    <citation type="submission" date="2018-11" db="EMBL/GenBank/DDBJ databases">
        <title>Rhodococcus spongicola sp. nov. and Rhodococcus xishaensis sp. nov. from marine sponges.</title>
        <authorList>
            <person name="Li L."/>
            <person name="Lin H.W."/>
        </authorList>
    </citation>
    <scope>NUCLEOTIDE SEQUENCE [LARGE SCALE GENOMIC DNA]</scope>
    <source>
        <strain evidence="5 6">CCTCC AB2014297</strain>
    </source>
</reference>
<keyword evidence="2" id="KW-0378">Hydrolase</keyword>
<feature type="active site" description="Proton acceptor" evidence="2">
    <location>
        <position position="200"/>
    </location>
</feature>
<organism evidence="5 6">
    <name type="scientific">Prescottella agglutinans</name>
    <dbReference type="NCBI Taxonomy" id="1644129"/>
    <lineage>
        <taxon>Bacteria</taxon>
        <taxon>Bacillati</taxon>
        <taxon>Actinomycetota</taxon>
        <taxon>Actinomycetes</taxon>
        <taxon>Mycobacteriales</taxon>
        <taxon>Nocardiaceae</taxon>
        <taxon>Prescottella</taxon>
    </lineage>
</organism>